<evidence type="ECO:0000313" key="1">
    <source>
        <dbReference type="EMBL" id="GAX76177.1"/>
    </source>
</evidence>
<sequence>MSCYQVLNALRDCQNKHPRDVDIFCRHLTTSAGWCIFQSVCPREVQALEDCVGTTNIRTIGDNIPNRCADREAALSACIEGQRLAAEDRTATCPSKQAKLP</sequence>
<evidence type="ECO:0008006" key="3">
    <source>
        <dbReference type="Google" id="ProtNLM"/>
    </source>
</evidence>
<keyword evidence="2" id="KW-1185">Reference proteome</keyword>
<dbReference type="AlphaFoldDB" id="A0A250WZB0"/>
<comment type="caution">
    <text evidence="1">The sequence shown here is derived from an EMBL/GenBank/DDBJ whole genome shotgun (WGS) entry which is preliminary data.</text>
</comment>
<accession>A0A250WZB0</accession>
<reference evidence="1 2" key="1">
    <citation type="submission" date="2017-08" db="EMBL/GenBank/DDBJ databases">
        <title>Acidophilic green algal genome provides insights into adaptation to an acidic environment.</title>
        <authorList>
            <person name="Hirooka S."/>
            <person name="Hirose Y."/>
            <person name="Kanesaki Y."/>
            <person name="Higuchi S."/>
            <person name="Fujiwara T."/>
            <person name="Onuma R."/>
            <person name="Era A."/>
            <person name="Ohbayashi R."/>
            <person name="Uzuka A."/>
            <person name="Nozaki H."/>
            <person name="Yoshikawa H."/>
            <person name="Miyagishima S.Y."/>
        </authorList>
    </citation>
    <scope>NUCLEOTIDE SEQUENCE [LARGE SCALE GENOMIC DNA]</scope>
    <source>
        <strain evidence="1 2">NIES-2499</strain>
    </source>
</reference>
<name>A0A250WZB0_9CHLO</name>
<dbReference type="OrthoDB" id="528820at2759"/>
<evidence type="ECO:0000313" key="2">
    <source>
        <dbReference type="Proteomes" id="UP000232323"/>
    </source>
</evidence>
<organism evidence="1 2">
    <name type="scientific">Chlamydomonas eustigma</name>
    <dbReference type="NCBI Taxonomy" id="1157962"/>
    <lineage>
        <taxon>Eukaryota</taxon>
        <taxon>Viridiplantae</taxon>
        <taxon>Chlorophyta</taxon>
        <taxon>core chlorophytes</taxon>
        <taxon>Chlorophyceae</taxon>
        <taxon>CS clade</taxon>
        <taxon>Chlamydomonadales</taxon>
        <taxon>Chlamydomonadaceae</taxon>
        <taxon>Chlamydomonas</taxon>
    </lineage>
</organism>
<dbReference type="EMBL" id="BEGY01000016">
    <property type="protein sequence ID" value="GAX76177.1"/>
    <property type="molecule type" value="Genomic_DNA"/>
</dbReference>
<protein>
    <recommendedName>
        <fullName evidence="3">IMS import disulfide relay-system CHCH-CHCH-like Cx9C domain-containing protein</fullName>
    </recommendedName>
</protein>
<dbReference type="Proteomes" id="UP000232323">
    <property type="component" value="Unassembled WGS sequence"/>
</dbReference>
<proteinExistence type="predicted"/>
<gene>
    <name evidence="1" type="ORF">CEUSTIGMA_g3621.t1</name>
</gene>